<reference evidence="1" key="1">
    <citation type="journal article" date="2014" name="Front. Microbiol.">
        <title>High frequency of phylogenetically diverse reductive dehalogenase-homologous genes in deep subseafloor sedimentary metagenomes.</title>
        <authorList>
            <person name="Kawai M."/>
            <person name="Futagami T."/>
            <person name="Toyoda A."/>
            <person name="Takaki Y."/>
            <person name="Nishi S."/>
            <person name="Hori S."/>
            <person name="Arai W."/>
            <person name="Tsubouchi T."/>
            <person name="Morono Y."/>
            <person name="Uchiyama I."/>
            <person name="Ito T."/>
            <person name="Fujiyama A."/>
            <person name="Inagaki F."/>
            <person name="Takami H."/>
        </authorList>
    </citation>
    <scope>NUCLEOTIDE SEQUENCE</scope>
    <source>
        <strain evidence="1">Expedition CK06-06</strain>
    </source>
</reference>
<sequence>MDIGANIVPKVKSRITGGVENTKSTLESIVSTIKTGSPAIIDIPKTHRAKFARMNRELIGK</sequence>
<evidence type="ECO:0000313" key="1">
    <source>
        <dbReference type="EMBL" id="GAH26060.1"/>
    </source>
</evidence>
<dbReference type="AlphaFoldDB" id="X1F0H2"/>
<proteinExistence type="predicted"/>
<organism evidence="1">
    <name type="scientific">marine sediment metagenome</name>
    <dbReference type="NCBI Taxonomy" id="412755"/>
    <lineage>
        <taxon>unclassified sequences</taxon>
        <taxon>metagenomes</taxon>
        <taxon>ecological metagenomes</taxon>
    </lineage>
</organism>
<comment type="caution">
    <text evidence="1">The sequence shown here is derived from an EMBL/GenBank/DDBJ whole genome shotgun (WGS) entry which is preliminary data.</text>
</comment>
<gene>
    <name evidence="1" type="ORF">S03H2_07793</name>
</gene>
<protein>
    <submittedName>
        <fullName evidence="1">Uncharacterized protein</fullName>
    </submittedName>
</protein>
<name>X1F0H2_9ZZZZ</name>
<accession>X1F0H2</accession>
<dbReference type="EMBL" id="BARU01003662">
    <property type="protein sequence ID" value="GAH26060.1"/>
    <property type="molecule type" value="Genomic_DNA"/>
</dbReference>